<proteinExistence type="predicted"/>
<dbReference type="EMBL" id="JACIFO010000001">
    <property type="protein sequence ID" value="MBB4117937.1"/>
    <property type="molecule type" value="Genomic_DNA"/>
</dbReference>
<dbReference type="Proteomes" id="UP000553034">
    <property type="component" value="Unassembled WGS sequence"/>
</dbReference>
<dbReference type="InterPro" id="IPR018490">
    <property type="entry name" value="cNMP-bd_dom_sf"/>
</dbReference>
<dbReference type="Gene3D" id="1.10.10.10">
    <property type="entry name" value="Winged helix-like DNA-binding domain superfamily/Winged helix DNA-binding domain"/>
    <property type="match status" value="1"/>
</dbReference>
<dbReference type="PROSITE" id="PS50042">
    <property type="entry name" value="CNMP_BINDING_3"/>
    <property type="match status" value="1"/>
</dbReference>
<organism evidence="2 3">
    <name type="scientific">Mesonia hippocampi</name>
    <dbReference type="NCBI Taxonomy" id="1628250"/>
    <lineage>
        <taxon>Bacteria</taxon>
        <taxon>Pseudomonadati</taxon>
        <taxon>Bacteroidota</taxon>
        <taxon>Flavobacteriia</taxon>
        <taxon>Flavobacteriales</taxon>
        <taxon>Flavobacteriaceae</taxon>
        <taxon>Mesonia</taxon>
    </lineage>
</organism>
<dbReference type="InterPro" id="IPR000595">
    <property type="entry name" value="cNMP-bd_dom"/>
</dbReference>
<gene>
    <name evidence="2" type="ORF">GGR32_000209</name>
</gene>
<name>A0A840ESM6_9FLAO</name>
<sequence>MNGLKLIQFLSEYLHIDEDELCPFFENSKIKRLKKEDYLLRKNEACKHLFYVEKGLLKQYSIDAKGKEHILLFASEGWWIADRESLYFNQKSRYYIQAIEDCELMVFDTNFIETLSHTFPNFNQFNVNALHKHIRHLQIRIDMLLSTSAKERYLDFIENYPNIMLRVPQNMIASYLGITPESLSRIRNDLAKKG</sequence>
<dbReference type="Pfam" id="PF00027">
    <property type="entry name" value="cNMP_binding"/>
    <property type="match status" value="1"/>
</dbReference>
<dbReference type="CDD" id="cd00038">
    <property type="entry name" value="CAP_ED"/>
    <property type="match status" value="1"/>
</dbReference>
<dbReference type="Gene3D" id="2.60.120.10">
    <property type="entry name" value="Jelly Rolls"/>
    <property type="match status" value="1"/>
</dbReference>
<dbReference type="InterPro" id="IPR036388">
    <property type="entry name" value="WH-like_DNA-bd_sf"/>
</dbReference>
<dbReference type="RefSeq" id="WP_183475585.1">
    <property type="nucleotide sequence ID" value="NZ_JACIFO010000001.1"/>
</dbReference>
<evidence type="ECO:0000313" key="3">
    <source>
        <dbReference type="Proteomes" id="UP000553034"/>
    </source>
</evidence>
<dbReference type="InterPro" id="IPR014710">
    <property type="entry name" value="RmlC-like_jellyroll"/>
</dbReference>
<reference evidence="2 3" key="1">
    <citation type="submission" date="2020-08" db="EMBL/GenBank/DDBJ databases">
        <title>Genomic Encyclopedia of Type Strains, Phase IV (KMG-IV): sequencing the most valuable type-strain genomes for metagenomic binning, comparative biology and taxonomic classification.</title>
        <authorList>
            <person name="Goeker M."/>
        </authorList>
    </citation>
    <scope>NUCLEOTIDE SEQUENCE [LARGE SCALE GENOMIC DNA]</scope>
    <source>
        <strain evidence="2 3">DSM 29568</strain>
    </source>
</reference>
<accession>A0A840ESM6</accession>
<comment type="caution">
    <text evidence="2">The sequence shown here is derived from an EMBL/GenBank/DDBJ whole genome shotgun (WGS) entry which is preliminary data.</text>
</comment>
<evidence type="ECO:0000313" key="2">
    <source>
        <dbReference type="EMBL" id="MBB4117937.1"/>
    </source>
</evidence>
<dbReference type="AlphaFoldDB" id="A0A840ESM6"/>
<keyword evidence="3" id="KW-1185">Reference proteome</keyword>
<dbReference type="SUPFAM" id="SSF51206">
    <property type="entry name" value="cAMP-binding domain-like"/>
    <property type="match status" value="1"/>
</dbReference>
<evidence type="ECO:0000259" key="1">
    <source>
        <dbReference type="PROSITE" id="PS50042"/>
    </source>
</evidence>
<protein>
    <submittedName>
        <fullName evidence="2">CRP-like cAMP-binding protein</fullName>
    </submittedName>
</protein>
<feature type="domain" description="Cyclic nucleotide-binding" evidence="1">
    <location>
        <begin position="12"/>
        <end position="115"/>
    </location>
</feature>